<feature type="non-terminal residue" evidence="1">
    <location>
        <position position="73"/>
    </location>
</feature>
<keyword evidence="2" id="KW-1185">Reference proteome</keyword>
<dbReference type="EMBL" id="CP111024">
    <property type="protein sequence ID" value="WAR24507.1"/>
    <property type="molecule type" value="Genomic_DNA"/>
</dbReference>
<dbReference type="Proteomes" id="UP001164746">
    <property type="component" value="Chromosome 13"/>
</dbReference>
<evidence type="ECO:0000313" key="2">
    <source>
        <dbReference type="Proteomes" id="UP001164746"/>
    </source>
</evidence>
<sequence length="73" mass="8506">MDELNLYSEIDKIGNVVETKDHIEGTPDEETGFEKAYYNFADRVKLPENAIKVEDLYDILFSPESKETMKNQF</sequence>
<evidence type="ECO:0000313" key="1">
    <source>
        <dbReference type="EMBL" id="WAR24507.1"/>
    </source>
</evidence>
<organism evidence="1 2">
    <name type="scientific">Mya arenaria</name>
    <name type="common">Soft-shell clam</name>
    <dbReference type="NCBI Taxonomy" id="6604"/>
    <lineage>
        <taxon>Eukaryota</taxon>
        <taxon>Metazoa</taxon>
        <taxon>Spiralia</taxon>
        <taxon>Lophotrochozoa</taxon>
        <taxon>Mollusca</taxon>
        <taxon>Bivalvia</taxon>
        <taxon>Autobranchia</taxon>
        <taxon>Heteroconchia</taxon>
        <taxon>Euheterodonta</taxon>
        <taxon>Imparidentia</taxon>
        <taxon>Neoheterodontei</taxon>
        <taxon>Myida</taxon>
        <taxon>Myoidea</taxon>
        <taxon>Myidae</taxon>
        <taxon>Mya</taxon>
    </lineage>
</organism>
<proteinExistence type="predicted"/>
<protein>
    <submittedName>
        <fullName evidence="1">Uncharacterized protein</fullName>
    </submittedName>
</protein>
<reference evidence="1" key="1">
    <citation type="submission" date="2022-11" db="EMBL/GenBank/DDBJ databases">
        <title>Centuries of genome instability and evolution in soft-shell clam transmissible cancer (bioRxiv).</title>
        <authorList>
            <person name="Hart S.F.M."/>
            <person name="Yonemitsu M.A."/>
            <person name="Giersch R.M."/>
            <person name="Beal B.F."/>
            <person name="Arriagada G."/>
            <person name="Davis B.W."/>
            <person name="Ostrander E.A."/>
            <person name="Goff S.P."/>
            <person name="Metzger M.J."/>
        </authorList>
    </citation>
    <scope>NUCLEOTIDE SEQUENCE</scope>
    <source>
        <strain evidence="1">MELC-2E11</strain>
        <tissue evidence="1">Siphon/mantle</tissue>
    </source>
</reference>
<name>A0ABY7FTY1_MYAAR</name>
<accession>A0ABY7FTY1</accession>
<gene>
    <name evidence="1" type="ORF">MAR_038176</name>
</gene>